<accession>A0A0K2SXT1</accession>
<reference evidence="1" key="1">
    <citation type="submission" date="2014-05" db="EMBL/GenBank/DDBJ databases">
        <authorList>
            <person name="Chronopoulou M."/>
        </authorList>
    </citation>
    <scope>NUCLEOTIDE SEQUENCE</scope>
    <source>
        <tissue evidence="1">Whole organism</tissue>
    </source>
</reference>
<dbReference type="AlphaFoldDB" id="A0A0K2SXT1"/>
<protein>
    <submittedName>
        <fullName evidence="1">Uncharacterized protein</fullName>
    </submittedName>
</protein>
<dbReference type="EMBL" id="HACA01000720">
    <property type="protein sequence ID" value="CDW18081.1"/>
    <property type="molecule type" value="Transcribed_RNA"/>
</dbReference>
<proteinExistence type="predicted"/>
<organism evidence="1">
    <name type="scientific">Lepeophtheirus salmonis</name>
    <name type="common">Salmon louse</name>
    <name type="synonym">Caligus salmonis</name>
    <dbReference type="NCBI Taxonomy" id="72036"/>
    <lineage>
        <taxon>Eukaryota</taxon>
        <taxon>Metazoa</taxon>
        <taxon>Ecdysozoa</taxon>
        <taxon>Arthropoda</taxon>
        <taxon>Crustacea</taxon>
        <taxon>Multicrustacea</taxon>
        <taxon>Hexanauplia</taxon>
        <taxon>Copepoda</taxon>
        <taxon>Siphonostomatoida</taxon>
        <taxon>Caligidae</taxon>
        <taxon>Lepeophtheirus</taxon>
    </lineage>
</organism>
<evidence type="ECO:0000313" key="1">
    <source>
        <dbReference type="EMBL" id="CDW18081.1"/>
    </source>
</evidence>
<name>A0A0K2SXT1_LEPSM</name>
<feature type="non-terminal residue" evidence="1">
    <location>
        <position position="1"/>
    </location>
</feature>
<sequence length="67" mass="7812">KRTSVDSYGSTNRCLSIGFQVIDSINEFSLTSLICKNWIQYYEEHQKSLPLSSSRPTKLYIRFFNLS</sequence>